<dbReference type="GO" id="GO:0047661">
    <property type="term" value="F:amino-acid racemase activity"/>
    <property type="evidence" value="ECO:0007669"/>
    <property type="project" value="InterPro"/>
</dbReference>
<dbReference type="NCBIfam" id="TIGR00035">
    <property type="entry name" value="asp_race"/>
    <property type="match status" value="1"/>
</dbReference>
<name>A0A4R2KR78_9FIRM</name>
<dbReference type="PROSITE" id="PS00923">
    <property type="entry name" value="ASP_GLU_RACEMASE_1"/>
    <property type="match status" value="1"/>
</dbReference>
<dbReference type="Proteomes" id="UP000294919">
    <property type="component" value="Unassembled WGS sequence"/>
</dbReference>
<sequence>MKKIGILGGMGPLATADLFKKIVLLTDANSDNEHIPILIDNNTEIPDRTEHIINNGEDPTMHLIKSAIGLEKMGADVIIMPCNTAHYFYEKIIKYVDVPFLHMIEETAKEIKSKYPNVKKIGLLATEGTYQSLIYDKIFEKYDLPLVKPKEGNKKYIMELIYNIKKGKMDMDLTNFKNVLKELKEDEVDIFILGCTELPVAFEIFEMDKEFACVDPTKVLAYSAIQFVGKKVNNK</sequence>
<evidence type="ECO:0000313" key="3">
    <source>
        <dbReference type="EMBL" id="TCO75227.1"/>
    </source>
</evidence>
<comment type="caution">
    <text evidence="3">The sequence shown here is derived from an EMBL/GenBank/DDBJ whole genome shotgun (WGS) entry which is preliminary data.</text>
</comment>
<dbReference type="AlphaFoldDB" id="A0A4R2KR78"/>
<keyword evidence="4" id="KW-1185">Reference proteome</keyword>
<evidence type="ECO:0000313" key="4">
    <source>
        <dbReference type="Proteomes" id="UP000294919"/>
    </source>
</evidence>
<dbReference type="SUPFAM" id="SSF53681">
    <property type="entry name" value="Aspartate/glutamate racemase"/>
    <property type="match status" value="2"/>
</dbReference>
<reference evidence="3 4" key="1">
    <citation type="submission" date="2019-03" db="EMBL/GenBank/DDBJ databases">
        <title>Genomic Encyclopedia of Type Strains, Phase IV (KMG-IV): sequencing the most valuable type-strain genomes for metagenomic binning, comparative biology and taxonomic classification.</title>
        <authorList>
            <person name="Goeker M."/>
        </authorList>
    </citation>
    <scope>NUCLEOTIDE SEQUENCE [LARGE SCALE GENOMIC DNA]</scope>
    <source>
        <strain evidence="3 4">DSM 102940</strain>
    </source>
</reference>
<dbReference type="InterPro" id="IPR015942">
    <property type="entry name" value="Asp/Glu/hydantoin_racemase"/>
</dbReference>
<dbReference type="InterPro" id="IPR018187">
    <property type="entry name" value="Asp/Glu_racemase_AS_1"/>
</dbReference>
<proteinExistence type="inferred from homology"/>
<evidence type="ECO:0000256" key="1">
    <source>
        <dbReference type="ARBA" id="ARBA00007847"/>
    </source>
</evidence>
<comment type="similarity">
    <text evidence="1">Belongs to the aspartate/glutamate racemases family.</text>
</comment>
<dbReference type="InterPro" id="IPR004380">
    <property type="entry name" value="Asp_race"/>
</dbReference>
<organism evidence="3 4">
    <name type="scientific">Marinisporobacter balticus</name>
    <dbReference type="NCBI Taxonomy" id="2018667"/>
    <lineage>
        <taxon>Bacteria</taxon>
        <taxon>Bacillati</taxon>
        <taxon>Bacillota</taxon>
        <taxon>Clostridia</taxon>
        <taxon>Peptostreptococcales</taxon>
        <taxon>Thermotaleaceae</taxon>
        <taxon>Marinisporobacter</taxon>
    </lineage>
</organism>
<dbReference type="PANTHER" id="PTHR21198">
    <property type="entry name" value="GLUTAMATE RACEMASE"/>
    <property type="match status" value="1"/>
</dbReference>
<accession>A0A4R2KR78</accession>
<dbReference type="Gene3D" id="3.40.50.1860">
    <property type="match status" value="2"/>
</dbReference>
<gene>
    <name evidence="3" type="ORF">EV214_10964</name>
</gene>
<dbReference type="EMBL" id="SLWV01000009">
    <property type="protein sequence ID" value="TCO75227.1"/>
    <property type="molecule type" value="Genomic_DNA"/>
</dbReference>
<keyword evidence="2" id="KW-0413">Isomerase</keyword>
<evidence type="ECO:0000256" key="2">
    <source>
        <dbReference type="ARBA" id="ARBA00023235"/>
    </source>
</evidence>
<protein>
    <submittedName>
        <fullName evidence="3">Aspartate racemase</fullName>
    </submittedName>
</protein>
<dbReference type="PANTHER" id="PTHR21198:SF7">
    <property type="entry name" value="ASPARTATE-GLUTAMATE RACEMASE FAMILY"/>
    <property type="match status" value="1"/>
</dbReference>
<dbReference type="InterPro" id="IPR001920">
    <property type="entry name" value="Asp/Glu_race"/>
</dbReference>
<dbReference type="Pfam" id="PF01177">
    <property type="entry name" value="Asp_Glu_race"/>
    <property type="match status" value="1"/>
</dbReference>
<dbReference type="RefSeq" id="WP_132244639.1">
    <property type="nucleotide sequence ID" value="NZ_SLWV01000009.1"/>
</dbReference>
<dbReference type="OrthoDB" id="9803739at2"/>